<name>G4TTZ4_SERID</name>
<feature type="compositionally biased region" description="Low complexity" evidence="1">
    <location>
        <begin position="134"/>
        <end position="143"/>
    </location>
</feature>
<feature type="compositionally biased region" description="Low complexity" evidence="1">
    <location>
        <begin position="83"/>
        <end position="93"/>
    </location>
</feature>
<gene>
    <name evidence="2" type="ORF">PIIN_08756</name>
</gene>
<accession>G4TTZ4</accession>
<feature type="compositionally biased region" description="Low complexity" evidence="1">
    <location>
        <begin position="684"/>
        <end position="694"/>
    </location>
</feature>
<dbReference type="AlphaFoldDB" id="G4TTZ4"/>
<evidence type="ECO:0000313" key="2">
    <source>
        <dbReference type="EMBL" id="CCA74787.1"/>
    </source>
</evidence>
<feature type="compositionally biased region" description="Low complexity" evidence="1">
    <location>
        <begin position="108"/>
        <end position="119"/>
    </location>
</feature>
<protein>
    <submittedName>
        <fullName evidence="2">Related to proteophosphoglycan ppg4-Leishmania braziliensis</fullName>
    </submittedName>
</protein>
<feature type="compositionally biased region" description="Polar residues" evidence="1">
    <location>
        <begin position="606"/>
        <end position="629"/>
    </location>
</feature>
<evidence type="ECO:0000256" key="1">
    <source>
        <dbReference type="SAM" id="MobiDB-lite"/>
    </source>
</evidence>
<feature type="compositionally biased region" description="Low complexity" evidence="1">
    <location>
        <begin position="715"/>
        <end position="738"/>
    </location>
</feature>
<evidence type="ECO:0000313" key="3">
    <source>
        <dbReference type="Proteomes" id="UP000007148"/>
    </source>
</evidence>
<dbReference type="EMBL" id="CAFZ01000355">
    <property type="protein sequence ID" value="CCA74787.1"/>
    <property type="molecule type" value="Genomic_DNA"/>
</dbReference>
<dbReference type="InParanoid" id="G4TTZ4"/>
<dbReference type="Proteomes" id="UP000007148">
    <property type="component" value="Unassembled WGS sequence"/>
</dbReference>
<feature type="compositionally biased region" description="Basic residues" evidence="1">
    <location>
        <begin position="318"/>
        <end position="329"/>
    </location>
</feature>
<feature type="region of interest" description="Disordered" evidence="1">
    <location>
        <begin position="1"/>
        <end position="151"/>
    </location>
</feature>
<feature type="compositionally biased region" description="Polar residues" evidence="1">
    <location>
        <begin position="13"/>
        <end position="25"/>
    </location>
</feature>
<feature type="compositionally biased region" description="Basic and acidic residues" evidence="1">
    <location>
        <begin position="210"/>
        <end position="221"/>
    </location>
</feature>
<comment type="caution">
    <text evidence="2">The sequence shown here is derived from an EMBL/GenBank/DDBJ whole genome shotgun (WGS) entry which is preliminary data.</text>
</comment>
<feature type="region of interest" description="Disordered" evidence="1">
    <location>
        <begin position="668"/>
        <end position="703"/>
    </location>
</feature>
<feature type="compositionally biased region" description="Polar residues" evidence="1">
    <location>
        <begin position="48"/>
        <end position="73"/>
    </location>
</feature>
<dbReference type="OrthoDB" id="3270574at2759"/>
<feature type="region of interest" description="Disordered" evidence="1">
    <location>
        <begin position="579"/>
        <end position="644"/>
    </location>
</feature>
<feature type="compositionally biased region" description="Pro residues" evidence="1">
    <location>
        <begin position="338"/>
        <end position="347"/>
    </location>
</feature>
<dbReference type="HOGENOM" id="CLU_355690_0_0_1"/>
<keyword evidence="3" id="KW-1185">Reference proteome</keyword>
<feature type="compositionally biased region" description="Low complexity" evidence="1">
    <location>
        <begin position="760"/>
        <end position="772"/>
    </location>
</feature>
<organism evidence="2 3">
    <name type="scientific">Serendipita indica (strain DSM 11827)</name>
    <name type="common">Root endophyte fungus</name>
    <name type="synonym">Piriformospora indica</name>
    <dbReference type="NCBI Taxonomy" id="1109443"/>
    <lineage>
        <taxon>Eukaryota</taxon>
        <taxon>Fungi</taxon>
        <taxon>Dikarya</taxon>
        <taxon>Basidiomycota</taxon>
        <taxon>Agaricomycotina</taxon>
        <taxon>Agaricomycetes</taxon>
        <taxon>Sebacinales</taxon>
        <taxon>Serendipitaceae</taxon>
        <taxon>Serendipita</taxon>
    </lineage>
</organism>
<feature type="compositionally biased region" description="Low complexity" evidence="1">
    <location>
        <begin position="262"/>
        <end position="317"/>
    </location>
</feature>
<reference evidence="2 3" key="1">
    <citation type="journal article" date="2011" name="PLoS Pathog.">
        <title>Endophytic Life Strategies Decoded by Genome and Transcriptome Analyses of the Mutualistic Root Symbiont Piriformospora indica.</title>
        <authorList>
            <person name="Zuccaro A."/>
            <person name="Lahrmann U."/>
            <person name="Guldener U."/>
            <person name="Langen G."/>
            <person name="Pfiffi S."/>
            <person name="Biedenkopf D."/>
            <person name="Wong P."/>
            <person name="Samans B."/>
            <person name="Grimm C."/>
            <person name="Basiewicz M."/>
            <person name="Murat C."/>
            <person name="Martin F."/>
            <person name="Kogel K.H."/>
        </authorList>
    </citation>
    <scope>NUCLEOTIDE SEQUENCE [LARGE SCALE GENOMIC DNA]</scope>
    <source>
        <strain evidence="2 3">DSM 11827</strain>
    </source>
</reference>
<feature type="region of interest" description="Disordered" evidence="1">
    <location>
        <begin position="715"/>
        <end position="789"/>
    </location>
</feature>
<sequence>MPLRALLLLPSGEQPTTTPTQTSKFSKFRQKKDNGKPRVISPLDLASPSKTSPNRHSTLSEGQENNGAEQSYPSPVGSGIWNLSSKPLPSSPSRTERDNRDSNQTYQTTLTLPSTSGSSRAGTDHTPSPPLSPSPTTSSASGSANYAHTPSGSIYTRDAEYVGPSRGKSVVPPTLFLNLTTTTMQKDERGRPLLKINTSMPRVGSGVRYRRTESRYEHADLPAESESESSADPRSEGTARQAVNERIQHLLVTSPSAETVDPSSTPTPSRFSFLSTRASVSRPTSTSQSRSPSRPTSKMLTPVSHHPPSTHSTLHPPSSHHRPKRKDTQKKKYDPTSDRPPPPPTKGLPPFKILSDEDLLDLLGEERIRVLGAGRKVETGWKKIDRSRLRSTTLRKLPKGKYIRLITLPPLDNDKMESYLNSLPREDVKGIMPVIQIEDDELAEEVAESGTSLYTPTVYMTEIVASQYDLPVACMMWPPPLPASPLSRTFSRPVSSVSATSGSGHLPIHSLPAQAYQLPLPHLTRVQKNALQSAKLLVYAVPREYIGPVPPPELEYVQEEVLAPWASAPINTASTLVGESGLPTTPRTPGFGASALSPRWPEGMWNSRNAESSKRSSGASQISMTTTAPRKSGDSNGEEGVPQTATWSSGFSALRARAHGYYAAKAANSSTPATPSIAQSASDPSSLSAQATSPLAPPSTAPIAPSRSFSSFFSRSNTANTSASGTSDSGYGSSTADSEQGHGAQETTKLEVKLASSPIESAETPTTASSTPNTGRSWRSWGARWGTNA</sequence>
<feature type="compositionally biased region" description="Polar residues" evidence="1">
    <location>
        <begin position="668"/>
        <end position="683"/>
    </location>
</feature>
<feature type="region of interest" description="Disordered" evidence="1">
    <location>
        <begin position="203"/>
        <end position="352"/>
    </location>
</feature>
<proteinExistence type="predicted"/>